<gene>
    <name evidence="1" type="ORF">E0F91_06440</name>
</gene>
<keyword evidence="2" id="KW-1185">Reference proteome</keyword>
<dbReference type="PROSITE" id="PS51257">
    <property type="entry name" value="PROKAR_LIPOPROTEIN"/>
    <property type="match status" value="1"/>
</dbReference>
<dbReference type="OrthoDB" id="10018535at2"/>
<protein>
    <submittedName>
        <fullName evidence="1">Uncharacterized protein</fullName>
    </submittedName>
</protein>
<dbReference type="Proteomes" id="UP000294644">
    <property type="component" value="Unassembled WGS sequence"/>
</dbReference>
<reference evidence="1 2" key="1">
    <citation type="submission" date="2019-03" db="EMBL/GenBank/DDBJ databases">
        <title>Flavobacterium LB-D12 sp. nov., isolated from arctic soil.</title>
        <authorList>
            <person name="Chaudhary D.K."/>
        </authorList>
    </citation>
    <scope>NUCLEOTIDE SEQUENCE [LARGE SCALE GENOMIC DNA]</scope>
    <source>
        <strain evidence="1 2">LB-D12</strain>
    </source>
</reference>
<sequence>MKNNYFLLLTAFLLTGCMTDYEKAQKEINLGHYDNALFLLEKIEMGSSDYSDAQLKITKINEIIYKENNISSSSNLEDSSLNKSDEQILIQNKIQIQKLYNELMIFKNESYFHQVGFAVCCEYNRWLTDIQDLKHSSDMDELYDQGYAVISLETVGQEYRKSHGKETKISRLLLKNHL</sequence>
<accession>A0A4R5D0S3</accession>
<dbReference type="RefSeq" id="WP_132065498.1">
    <property type="nucleotide sequence ID" value="NZ_SMFN01000005.1"/>
</dbReference>
<name>A0A4R5D0S3_9FLAO</name>
<evidence type="ECO:0000313" key="1">
    <source>
        <dbReference type="EMBL" id="TDE05827.1"/>
    </source>
</evidence>
<evidence type="ECO:0000313" key="2">
    <source>
        <dbReference type="Proteomes" id="UP000294644"/>
    </source>
</evidence>
<proteinExistence type="predicted"/>
<dbReference type="AlphaFoldDB" id="A0A4R5D0S3"/>
<organism evidence="1 2">
    <name type="scientific">Flavobacterium sandaracinum</name>
    <dbReference type="NCBI Taxonomy" id="2541733"/>
    <lineage>
        <taxon>Bacteria</taxon>
        <taxon>Pseudomonadati</taxon>
        <taxon>Bacteroidota</taxon>
        <taxon>Flavobacteriia</taxon>
        <taxon>Flavobacteriales</taxon>
        <taxon>Flavobacteriaceae</taxon>
        <taxon>Flavobacterium</taxon>
    </lineage>
</organism>
<comment type="caution">
    <text evidence="1">The sequence shown here is derived from an EMBL/GenBank/DDBJ whole genome shotgun (WGS) entry which is preliminary data.</text>
</comment>
<dbReference type="EMBL" id="SMFN01000005">
    <property type="protein sequence ID" value="TDE05827.1"/>
    <property type="molecule type" value="Genomic_DNA"/>
</dbReference>